<gene>
    <name evidence="1" type="primary">trhO</name>
    <name evidence="3" type="ORF">A2903_01845</name>
</gene>
<dbReference type="InterPro" id="IPR020936">
    <property type="entry name" value="TrhO"/>
</dbReference>
<evidence type="ECO:0000256" key="1">
    <source>
        <dbReference type="HAMAP-Rule" id="MF_00469"/>
    </source>
</evidence>
<dbReference type="Gene3D" id="3.40.250.10">
    <property type="entry name" value="Rhodanese-like domain"/>
    <property type="match status" value="1"/>
</dbReference>
<organism evidence="3 4">
    <name type="scientific">Candidatus Nomurabacteria bacterium RIFCSPLOWO2_01_FULL_33_17</name>
    <dbReference type="NCBI Taxonomy" id="1801764"/>
    <lineage>
        <taxon>Bacteria</taxon>
        <taxon>Candidatus Nomuraibacteriota</taxon>
    </lineage>
</organism>
<dbReference type="AlphaFoldDB" id="A0A1F6WQB9"/>
<protein>
    <recommendedName>
        <fullName evidence="1">tRNA uridine(34) hydroxylase</fullName>
        <ecNumber evidence="1">1.14.-.-</ecNumber>
    </recommendedName>
    <alternativeName>
        <fullName evidence="1">tRNA hydroxylation protein O</fullName>
    </alternativeName>
</protein>
<dbReference type="InterPro" id="IPR036873">
    <property type="entry name" value="Rhodanese-like_dom_sf"/>
</dbReference>
<dbReference type="STRING" id="1801764.A2903_01845"/>
<comment type="function">
    <text evidence="1">Catalyzes oxygen-dependent 5-hydroxyuridine (ho5U) modification at position 34 in tRNAs.</text>
</comment>
<dbReference type="EMBL" id="MFUO01000012">
    <property type="protein sequence ID" value="OGI84056.1"/>
    <property type="molecule type" value="Genomic_DNA"/>
</dbReference>
<dbReference type="PROSITE" id="PS50206">
    <property type="entry name" value="RHODANESE_3"/>
    <property type="match status" value="1"/>
</dbReference>
<feature type="domain" description="Rhodanese" evidence="2">
    <location>
        <begin position="129"/>
        <end position="222"/>
    </location>
</feature>
<dbReference type="GO" id="GO:0006400">
    <property type="term" value="P:tRNA modification"/>
    <property type="evidence" value="ECO:0007669"/>
    <property type="project" value="UniProtKB-UniRule"/>
</dbReference>
<dbReference type="Pfam" id="PF12368">
    <property type="entry name" value="Rhodanese_C"/>
    <property type="match status" value="1"/>
</dbReference>
<keyword evidence="1" id="KW-0819">tRNA processing</keyword>
<sequence length="298" mass="34265">MESVYTILLFYKYVRIKDPELVKEQQKSVCEAFGFKGRIIIAQEGINATFEGKIEDVEKYIIWMKQDKRFKDTHWKKSIGIGDAFPKLSVKVRNEIVSLHVVDGGTDINPKIITGKRLKPKKLDKWYKEGKEFYVVDMRNDYELKSGCFKDTIFPGLKNFRDLRDKITEIDHLKDKTVLIVCTGGVRCEKASGLLVQQGFKDVYQLDGGIVSYMEQFPGQAFEGSLYVFDKRTLITYDDPANHTVIGKCDFCDTSTETYYDCNYPICHSQFLACNDCIEKSGGFCKTYCEKKFSNVTT</sequence>
<dbReference type="GO" id="GO:0016705">
    <property type="term" value="F:oxidoreductase activity, acting on paired donors, with incorporation or reduction of molecular oxygen"/>
    <property type="evidence" value="ECO:0007669"/>
    <property type="project" value="UniProtKB-UniRule"/>
</dbReference>
<dbReference type="EC" id="1.14.-.-" evidence="1"/>
<keyword evidence="1" id="KW-0560">Oxidoreductase</keyword>
<dbReference type="SUPFAM" id="SSF52821">
    <property type="entry name" value="Rhodanese/Cell cycle control phosphatase"/>
    <property type="match status" value="1"/>
</dbReference>
<comment type="similarity">
    <text evidence="1">Belongs to the TrhO family.</text>
</comment>
<dbReference type="Pfam" id="PF00581">
    <property type="entry name" value="Rhodanese"/>
    <property type="match status" value="1"/>
</dbReference>
<dbReference type="SMART" id="SM00450">
    <property type="entry name" value="RHOD"/>
    <property type="match status" value="1"/>
</dbReference>
<dbReference type="InterPro" id="IPR022111">
    <property type="entry name" value="Rhodanese_C"/>
</dbReference>
<dbReference type="Gene3D" id="3.30.70.100">
    <property type="match status" value="1"/>
</dbReference>
<comment type="catalytic activity">
    <reaction evidence="1">
        <text>uridine(34) in tRNA + AH2 + O2 = 5-hydroxyuridine(34) in tRNA + A + H2O</text>
        <dbReference type="Rhea" id="RHEA:64224"/>
        <dbReference type="Rhea" id="RHEA-COMP:11727"/>
        <dbReference type="Rhea" id="RHEA-COMP:13381"/>
        <dbReference type="ChEBI" id="CHEBI:13193"/>
        <dbReference type="ChEBI" id="CHEBI:15377"/>
        <dbReference type="ChEBI" id="CHEBI:15379"/>
        <dbReference type="ChEBI" id="CHEBI:17499"/>
        <dbReference type="ChEBI" id="CHEBI:65315"/>
        <dbReference type="ChEBI" id="CHEBI:136877"/>
    </reaction>
</comment>
<dbReference type="PANTHER" id="PTHR43268">
    <property type="entry name" value="THIOSULFATE SULFURTRANSFERASE/RHODANESE-LIKE DOMAIN-CONTAINING PROTEIN 2"/>
    <property type="match status" value="1"/>
</dbReference>
<evidence type="ECO:0000259" key="2">
    <source>
        <dbReference type="PROSITE" id="PS50206"/>
    </source>
</evidence>
<name>A0A1F6WQB9_9BACT</name>
<dbReference type="HAMAP" id="MF_00469">
    <property type="entry name" value="TrhO"/>
    <property type="match status" value="1"/>
</dbReference>
<proteinExistence type="inferred from homology"/>
<dbReference type="InterPro" id="IPR040503">
    <property type="entry name" value="TRHO_N"/>
</dbReference>
<dbReference type="InterPro" id="IPR001763">
    <property type="entry name" value="Rhodanese-like_dom"/>
</dbReference>
<dbReference type="PANTHER" id="PTHR43268:SF3">
    <property type="entry name" value="RHODANESE-LIKE DOMAIN-CONTAINING PROTEIN 7-RELATED"/>
    <property type="match status" value="1"/>
</dbReference>
<dbReference type="Pfam" id="PF17773">
    <property type="entry name" value="UPF0176_N"/>
    <property type="match status" value="1"/>
</dbReference>
<evidence type="ECO:0000313" key="3">
    <source>
        <dbReference type="EMBL" id="OGI84056.1"/>
    </source>
</evidence>
<dbReference type="Proteomes" id="UP000178184">
    <property type="component" value="Unassembled WGS sequence"/>
</dbReference>
<reference evidence="3 4" key="1">
    <citation type="journal article" date="2016" name="Nat. Commun.">
        <title>Thousands of microbial genomes shed light on interconnected biogeochemical processes in an aquifer system.</title>
        <authorList>
            <person name="Anantharaman K."/>
            <person name="Brown C.T."/>
            <person name="Hug L.A."/>
            <person name="Sharon I."/>
            <person name="Castelle C.J."/>
            <person name="Probst A.J."/>
            <person name="Thomas B.C."/>
            <person name="Singh A."/>
            <person name="Wilkins M.J."/>
            <person name="Karaoz U."/>
            <person name="Brodie E.L."/>
            <person name="Williams K.H."/>
            <person name="Hubbard S.S."/>
            <person name="Banfield J.F."/>
        </authorList>
    </citation>
    <scope>NUCLEOTIDE SEQUENCE [LARGE SCALE GENOMIC DNA]</scope>
</reference>
<comment type="caution">
    <text evidence="3">The sequence shown here is derived from an EMBL/GenBank/DDBJ whole genome shotgun (WGS) entry which is preliminary data.</text>
</comment>
<dbReference type="NCBIfam" id="NF001135">
    <property type="entry name" value="PRK00142.1-3"/>
    <property type="match status" value="1"/>
</dbReference>
<evidence type="ECO:0000313" key="4">
    <source>
        <dbReference type="Proteomes" id="UP000178184"/>
    </source>
</evidence>
<accession>A0A1F6WQB9</accession>